<comment type="caution">
    <text evidence="2">The sequence shown here is derived from an EMBL/GenBank/DDBJ whole genome shotgun (WGS) entry which is preliminary data.</text>
</comment>
<gene>
    <name evidence="2" type="ORF">PMEA_00020343</name>
</gene>
<keyword evidence="1" id="KW-1133">Transmembrane helix</keyword>
<dbReference type="Proteomes" id="UP001159428">
    <property type="component" value="Unassembled WGS sequence"/>
</dbReference>
<protein>
    <submittedName>
        <fullName evidence="2">Uncharacterized protein</fullName>
    </submittedName>
</protein>
<keyword evidence="1" id="KW-0812">Transmembrane</keyword>
<keyword evidence="1" id="KW-0472">Membrane</keyword>
<sequence length="71" mass="7950">MATNVYYQAVIFLFCCVMLSAALQVEVKSLKYCGPPDKTLKYKVSPWPVMKDADSVNVTVTFTPGKSLCYF</sequence>
<reference evidence="2 3" key="1">
    <citation type="submission" date="2022-05" db="EMBL/GenBank/DDBJ databases">
        <authorList>
            <consortium name="Genoscope - CEA"/>
            <person name="William W."/>
        </authorList>
    </citation>
    <scope>NUCLEOTIDE SEQUENCE [LARGE SCALE GENOMIC DNA]</scope>
</reference>
<accession>A0AAU9XDL2</accession>
<dbReference type="EMBL" id="CALNXJ010000037">
    <property type="protein sequence ID" value="CAH3142925.1"/>
    <property type="molecule type" value="Genomic_DNA"/>
</dbReference>
<evidence type="ECO:0000313" key="3">
    <source>
        <dbReference type="Proteomes" id="UP001159428"/>
    </source>
</evidence>
<dbReference type="AlphaFoldDB" id="A0AAU9XDL2"/>
<organism evidence="2 3">
    <name type="scientific">Pocillopora meandrina</name>
    <dbReference type="NCBI Taxonomy" id="46732"/>
    <lineage>
        <taxon>Eukaryota</taxon>
        <taxon>Metazoa</taxon>
        <taxon>Cnidaria</taxon>
        <taxon>Anthozoa</taxon>
        <taxon>Hexacorallia</taxon>
        <taxon>Scleractinia</taxon>
        <taxon>Astrocoeniina</taxon>
        <taxon>Pocilloporidae</taxon>
        <taxon>Pocillopora</taxon>
    </lineage>
</organism>
<proteinExistence type="predicted"/>
<keyword evidence="3" id="KW-1185">Reference proteome</keyword>
<evidence type="ECO:0000256" key="1">
    <source>
        <dbReference type="SAM" id="Phobius"/>
    </source>
</evidence>
<evidence type="ECO:0000313" key="2">
    <source>
        <dbReference type="EMBL" id="CAH3142925.1"/>
    </source>
</evidence>
<name>A0AAU9XDL2_9CNID</name>
<feature type="transmembrane region" description="Helical" evidence="1">
    <location>
        <begin position="6"/>
        <end position="25"/>
    </location>
</feature>